<keyword evidence="4" id="KW-0720">Serine protease</keyword>
<dbReference type="KEGG" id="orn:DV701_04245"/>
<evidence type="ECO:0000256" key="1">
    <source>
        <dbReference type="ARBA" id="ARBA00011073"/>
    </source>
</evidence>
<dbReference type="InterPro" id="IPR015500">
    <property type="entry name" value="Peptidase_S8_subtilisin-rel"/>
</dbReference>
<dbReference type="PROSITE" id="PS51892">
    <property type="entry name" value="SUBTILASE"/>
    <property type="match status" value="1"/>
</dbReference>
<reference evidence="7 8" key="1">
    <citation type="submission" date="2018-07" db="EMBL/GenBank/DDBJ databases">
        <title>Complete genome sequencing of Ornithinimicrobium sp. AMA3305.</title>
        <authorList>
            <person name="Bae J.-W."/>
        </authorList>
    </citation>
    <scope>NUCLEOTIDE SEQUENCE [LARGE SCALE GENOMIC DNA]</scope>
    <source>
        <strain evidence="7 8">AMA3305</strain>
    </source>
</reference>
<gene>
    <name evidence="7" type="ORF">DV701_04245</name>
</gene>
<dbReference type="Gene3D" id="3.40.50.200">
    <property type="entry name" value="Peptidase S8/S53 domain"/>
    <property type="match status" value="1"/>
</dbReference>
<feature type="domain" description="Peptidase S8/S53" evidence="6">
    <location>
        <begin position="57"/>
        <end position="203"/>
    </location>
</feature>
<name>A0A345NK84_9MICO</name>
<evidence type="ECO:0000259" key="6">
    <source>
        <dbReference type="Pfam" id="PF00082"/>
    </source>
</evidence>
<dbReference type="Proteomes" id="UP000253790">
    <property type="component" value="Chromosome"/>
</dbReference>
<dbReference type="InterPro" id="IPR036852">
    <property type="entry name" value="Peptidase_S8/S53_dom_sf"/>
</dbReference>
<keyword evidence="8" id="KW-1185">Reference proteome</keyword>
<proteinExistence type="inferred from homology"/>
<dbReference type="InterPro" id="IPR000209">
    <property type="entry name" value="Peptidase_S8/S53_dom"/>
</dbReference>
<dbReference type="EMBL" id="CP031229">
    <property type="protein sequence ID" value="AXH95442.1"/>
    <property type="molecule type" value="Genomic_DNA"/>
</dbReference>
<comment type="caution">
    <text evidence="5">Lacks conserved residue(s) required for the propagation of feature annotation.</text>
</comment>
<dbReference type="GO" id="GO:0006508">
    <property type="term" value="P:proteolysis"/>
    <property type="evidence" value="ECO:0007669"/>
    <property type="project" value="UniProtKB-KW"/>
</dbReference>
<comment type="similarity">
    <text evidence="1 5">Belongs to the peptidase S8 family.</text>
</comment>
<evidence type="ECO:0000256" key="5">
    <source>
        <dbReference type="PROSITE-ProRule" id="PRU01240"/>
    </source>
</evidence>
<dbReference type="InterPro" id="IPR050131">
    <property type="entry name" value="Peptidase_S8_subtilisin-like"/>
</dbReference>
<evidence type="ECO:0000313" key="8">
    <source>
        <dbReference type="Proteomes" id="UP000253790"/>
    </source>
</evidence>
<dbReference type="RefSeq" id="WP_114927207.1">
    <property type="nucleotide sequence ID" value="NZ_CP031229.1"/>
</dbReference>
<dbReference type="AlphaFoldDB" id="A0A345NK84"/>
<dbReference type="PANTHER" id="PTHR43806:SF11">
    <property type="entry name" value="CEREVISIN-RELATED"/>
    <property type="match status" value="1"/>
</dbReference>
<dbReference type="InterPro" id="IPR023827">
    <property type="entry name" value="Peptidase_S8_Asp-AS"/>
</dbReference>
<dbReference type="PANTHER" id="PTHR43806">
    <property type="entry name" value="PEPTIDASE S8"/>
    <property type="match status" value="1"/>
</dbReference>
<dbReference type="PROSITE" id="PS00136">
    <property type="entry name" value="SUBTILASE_ASP"/>
    <property type="match status" value="1"/>
</dbReference>
<dbReference type="GO" id="GO:0004252">
    <property type="term" value="F:serine-type endopeptidase activity"/>
    <property type="evidence" value="ECO:0007669"/>
    <property type="project" value="InterPro"/>
</dbReference>
<dbReference type="PRINTS" id="PR00723">
    <property type="entry name" value="SUBTILISIN"/>
</dbReference>
<evidence type="ECO:0000313" key="7">
    <source>
        <dbReference type="EMBL" id="AXH95442.1"/>
    </source>
</evidence>
<keyword evidence="3" id="KW-0378">Hydrolase</keyword>
<dbReference type="OrthoDB" id="9813435at2"/>
<protein>
    <recommendedName>
        <fullName evidence="6">Peptidase S8/S53 domain-containing protein</fullName>
    </recommendedName>
</protein>
<accession>A0A345NK84</accession>
<organism evidence="7 8">
    <name type="scientific">Ornithinimicrobium avium</name>
    <dbReference type="NCBI Taxonomy" id="2283195"/>
    <lineage>
        <taxon>Bacteria</taxon>
        <taxon>Bacillati</taxon>
        <taxon>Actinomycetota</taxon>
        <taxon>Actinomycetes</taxon>
        <taxon>Micrococcales</taxon>
        <taxon>Ornithinimicrobiaceae</taxon>
        <taxon>Ornithinimicrobium</taxon>
    </lineage>
</organism>
<evidence type="ECO:0000256" key="3">
    <source>
        <dbReference type="ARBA" id="ARBA00022801"/>
    </source>
</evidence>
<sequence>MTDQSELLSPDGDGFAPGDPVRLLTSSLAPMMPRLHPSAGQWLVPAVAPLRAGGLDGSGITAVVVDTGVLPDHPSLRGRVDAMIDLTGTGREDRHGHGTVVAAILAAQAPGVRIISVKAVRDDGTADVSLLAAGIVRAGLELPDGGTVNVSAGRRTPGCSGTCPLCSAVISLKAGVVVAAAAGNLPGITYCPARSTISVGAAVSWDADADFDCPPPEWTLRPG</sequence>
<dbReference type="SUPFAM" id="SSF52743">
    <property type="entry name" value="Subtilisin-like"/>
    <property type="match status" value="1"/>
</dbReference>
<evidence type="ECO:0000256" key="4">
    <source>
        <dbReference type="ARBA" id="ARBA00022825"/>
    </source>
</evidence>
<evidence type="ECO:0000256" key="2">
    <source>
        <dbReference type="ARBA" id="ARBA00022670"/>
    </source>
</evidence>
<keyword evidence="2" id="KW-0645">Protease</keyword>
<dbReference type="Pfam" id="PF00082">
    <property type="entry name" value="Peptidase_S8"/>
    <property type="match status" value="1"/>
</dbReference>